<sequence length="696" mass="79921">MAAPFKTKDVNEEVTSRDIKSLMEQANYTNKYLQALGETIKTKVVPKQKSIEEASPSVPIEKPLFKPFKVSDKAKRKIRELRKTKSLIEGVGDNHSELLNKIGSLLKVIPDTPQASENTSKMVTRSTSKLINVINKDSDQNLDNTTEIGSVSEKNINPLNSKHWKTPSKLYYQRPTAPDLLLEERGENNFKSFSANNIYEWNIDAQTEYNIMNTLQHMTMVATAYQTSHECSEETIIDILVAGFSGQLKGCAIKTDLNGKVITNDDDKEIPDAVNTLIFTIAQHFIGDPSLWKDRSAELLSNLKCRTLADFRWYRDTFLTRVYTREDSQQPFWKEKFLAGLPRSLGDKVRDKIRSQSANGDIPYENLSYGQLISYVQKVALKICQDDKIQRQLAKEKAQTKKDLGSFCEQFGLPACPKQKKKQTSRKEAQDHKPANRRRFSKRRYSQKPSTSHISKYCRLKKKLRNLNLEPSIEEQINNLLIETSEEETETKTSSSVLSDENLNLIQQDDQLSSTDDDGQINTLTREQDLLFEAINSIPDPQEKKVFLEKLKKTLEVKPRQKDFITNNKFDVSNILKRLENSSTKPTTIQDLQTEINSLKRELEEDSDSESANNSEENQPENLEDDMFMGLINKIKIQKFYINIKIIESDWAAQCTRQDKMSNEELKLQDPRCRIRCPGHPARKYWTHKSVISLTD</sequence>
<dbReference type="PaxDb" id="3847-GLYMA20G13846.1"/>
<dbReference type="EMBL" id="CM000842">
    <property type="protein sequence ID" value="KRH37636.1"/>
    <property type="molecule type" value="Genomic_DNA"/>
</dbReference>
<keyword evidence="5" id="KW-1185">Reference proteome</keyword>
<dbReference type="AlphaFoldDB" id="A0A0R0IED1"/>
<organism evidence="3">
    <name type="scientific">Glycine max</name>
    <name type="common">Soybean</name>
    <name type="synonym">Glycine hispida</name>
    <dbReference type="NCBI Taxonomy" id="3847"/>
    <lineage>
        <taxon>Eukaryota</taxon>
        <taxon>Viridiplantae</taxon>
        <taxon>Streptophyta</taxon>
        <taxon>Embryophyta</taxon>
        <taxon>Tracheophyta</taxon>
        <taxon>Spermatophyta</taxon>
        <taxon>Magnoliopsida</taxon>
        <taxon>eudicotyledons</taxon>
        <taxon>Gunneridae</taxon>
        <taxon>Pentapetalae</taxon>
        <taxon>rosids</taxon>
        <taxon>fabids</taxon>
        <taxon>Fabales</taxon>
        <taxon>Fabaceae</taxon>
        <taxon>Papilionoideae</taxon>
        <taxon>50 kb inversion clade</taxon>
        <taxon>NPAAA clade</taxon>
        <taxon>indigoferoid/millettioid clade</taxon>
        <taxon>Phaseoleae</taxon>
        <taxon>Glycine</taxon>
        <taxon>Glycine subgen. Soja</taxon>
    </lineage>
</organism>
<proteinExistence type="predicted"/>
<evidence type="ECO:0000256" key="1">
    <source>
        <dbReference type="SAM" id="MobiDB-lite"/>
    </source>
</evidence>
<dbReference type="PANTHER" id="PTHR46249:SF42">
    <property type="entry name" value="PEPTIDASE A2 DOMAIN-CONTAINING PROTEIN"/>
    <property type="match status" value="1"/>
</dbReference>
<dbReference type="InParanoid" id="A0A0R0IED1"/>
<feature type="compositionally biased region" description="Basic residues" evidence="1">
    <location>
        <begin position="435"/>
        <end position="446"/>
    </location>
</feature>
<dbReference type="PANTHER" id="PTHR46249">
    <property type="entry name" value="CCHC-TYPE DOMAIN-CONTAINING PROTEIN-RELATED"/>
    <property type="match status" value="1"/>
</dbReference>
<evidence type="ECO:0000313" key="4">
    <source>
        <dbReference type="EnsemblPlants" id="KRH37636"/>
    </source>
</evidence>
<feature type="domain" description="DUF7746" evidence="2">
    <location>
        <begin position="193"/>
        <end position="274"/>
    </location>
</feature>
<evidence type="ECO:0000313" key="3">
    <source>
        <dbReference type="EMBL" id="KRH37636.1"/>
    </source>
</evidence>
<reference evidence="3" key="3">
    <citation type="submission" date="2018-07" db="EMBL/GenBank/DDBJ databases">
        <title>WGS assembly of Glycine max.</title>
        <authorList>
            <person name="Schmutz J."/>
            <person name="Cannon S."/>
            <person name="Schlueter J."/>
            <person name="Ma J."/>
            <person name="Mitros T."/>
            <person name="Nelson W."/>
            <person name="Hyten D."/>
            <person name="Song Q."/>
            <person name="Thelen J."/>
            <person name="Cheng J."/>
            <person name="Xu D."/>
            <person name="Hellsten U."/>
            <person name="May G."/>
            <person name="Yu Y."/>
            <person name="Sakurai T."/>
            <person name="Umezawa T."/>
            <person name="Bhattacharyya M."/>
            <person name="Sandhu D."/>
            <person name="Valliyodan B."/>
            <person name="Lindquist E."/>
            <person name="Peto M."/>
            <person name="Grant D."/>
            <person name="Shu S."/>
            <person name="Goodstein D."/>
            <person name="Barry K."/>
            <person name="Futrell-Griggs M."/>
            <person name="Abernathy B."/>
            <person name="Du J."/>
            <person name="Tian Z."/>
            <person name="Zhu L."/>
            <person name="Gill N."/>
            <person name="Joshi T."/>
            <person name="Libault M."/>
            <person name="Sethuraman A."/>
            <person name="Zhang X."/>
            <person name="Shinozaki K."/>
            <person name="Nguyen H."/>
            <person name="Wing R."/>
            <person name="Cregan P."/>
            <person name="Specht J."/>
            <person name="Grimwood J."/>
            <person name="Rokhsar D."/>
            <person name="Stacey G."/>
            <person name="Shoemaker R."/>
            <person name="Jackson S."/>
        </authorList>
    </citation>
    <scope>NUCLEOTIDE SEQUENCE</scope>
    <source>
        <tissue evidence="3">Callus</tissue>
    </source>
</reference>
<dbReference type="InterPro" id="IPR056648">
    <property type="entry name" value="DUF7746"/>
</dbReference>
<feature type="region of interest" description="Disordered" evidence="1">
    <location>
        <begin position="600"/>
        <end position="625"/>
    </location>
</feature>
<protein>
    <recommendedName>
        <fullName evidence="2">DUF7746 domain-containing protein</fullName>
    </recommendedName>
</protein>
<dbReference type="Gramene" id="KRH37636">
    <property type="protein sequence ID" value="KRH37636"/>
    <property type="gene ID" value="GLYMA_09G079200"/>
</dbReference>
<evidence type="ECO:0000259" key="2">
    <source>
        <dbReference type="Pfam" id="PF24925"/>
    </source>
</evidence>
<dbReference type="Pfam" id="PF22909">
    <property type="entry name" value="Caulimovir_coat_dom"/>
    <property type="match status" value="1"/>
</dbReference>
<reference evidence="3 4" key="1">
    <citation type="journal article" date="2010" name="Nature">
        <title>Genome sequence of the palaeopolyploid soybean.</title>
        <authorList>
            <person name="Schmutz J."/>
            <person name="Cannon S.B."/>
            <person name="Schlueter J."/>
            <person name="Ma J."/>
            <person name="Mitros T."/>
            <person name="Nelson W."/>
            <person name="Hyten D.L."/>
            <person name="Song Q."/>
            <person name="Thelen J.J."/>
            <person name="Cheng J."/>
            <person name="Xu D."/>
            <person name="Hellsten U."/>
            <person name="May G.D."/>
            <person name="Yu Y."/>
            <person name="Sakurai T."/>
            <person name="Umezawa T."/>
            <person name="Bhattacharyya M.K."/>
            <person name="Sandhu D."/>
            <person name="Valliyodan B."/>
            <person name="Lindquist E."/>
            <person name="Peto M."/>
            <person name="Grant D."/>
            <person name="Shu S."/>
            <person name="Goodstein D."/>
            <person name="Barry K."/>
            <person name="Futrell-Griggs M."/>
            <person name="Abernathy B."/>
            <person name="Du J."/>
            <person name="Tian Z."/>
            <person name="Zhu L."/>
            <person name="Gill N."/>
            <person name="Joshi T."/>
            <person name="Libault M."/>
            <person name="Sethuraman A."/>
            <person name="Zhang X.-C."/>
            <person name="Shinozaki K."/>
            <person name="Nguyen H.T."/>
            <person name="Wing R.A."/>
            <person name="Cregan P."/>
            <person name="Specht J."/>
            <person name="Grimwood J."/>
            <person name="Rokhsar D."/>
            <person name="Stacey G."/>
            <person name="Shoemaker R.C."/>
            <person name="Jackson S.A."/>
        </authorList>
    </citation>
    <scope>NUCLEOTIDE SEQUENCE</scope>
    <source>
        <strain evidence="4">cv. Williams 82</strain>
        <tissue evidence="3">Callus</tissue>
    </source>
</reference>
<reference evidence="4" key="2">
    <citation type="submission" date="2018-02" db="UniProtKB">
        <authorList>
            <consortium name="EnsemblPlants"/>
        </authorList>
    </citation>
    <scope>IDENTIFICATION</scope>
    <source>
        <strain evidence="4">Williams 82</strain>
    </source>
</reference>
<dbReference type="Proteomes" id="UP000008827">
    <property type="component" value="Chromosome 9"/>
</dbReference>
<evidence type="ECO:0000313" key="5">
    <source>
        <dbReference type="Proteomes" id="UP000008827"/>
    </source>
</evidence>
<dbReference type="EnsemblPlants" id="KRH37636">
    <property type="protein sequence ID" value="KRH37636"/>
    <property type="gene ID" value="GLYMA_09G079200"/>
</dbReference>
<name>A0A0R0IED1_SOYBN</name>
<dbReference type="Pfam" id="PF24925">
    <property type="entry name" value="DUF7746"/>
    <property type="match status" value="1"/>
</dbReference>
<feature type="region of interest" description="Disordered" evidence="1">
    <location>
        <begin position="418"/>
        <end position="453"/>
    </location>
</feature>
<feature type="compositionally biased region" description="Basic and acidic residues" evidence="1">
    <location>
        <begin position="425"/>
        <end position="434"/>
    </location>
</feature>
<gene>
    <name evidence="3" type="ORF">GLYMA_09G079200</name>
</gene>
<accession>A0A0R0IED1</accession>